<evidence type="ECO:0000256" key="14">
    <source>
        <dbReference type="HAMAP-Rule" id="MF_01396"/>
    </source>
</evidence>
<name>A0A941W4D6_9BACT</name>
<evidence type="ECO:0000256" key="12">
    <source>
        <dbReference type="ARBA" id="ARBA00023310"/>
    </source>
</evidence>
<protein>
    <recommendedName>
        <fullName evidence="14">ATP synthase subunit c</fullName>
    </recommendedName>
    <alternativeName>
        <fullName evidence="14">ATP synthase F(0) sector subunit c</fullName>
    </alternativeName>
    <alternativeName>
        <fullName evidence="14">F-type ATPase subunit c</fullName>
        <shortName evidence="14">F-ATPase subunit c</shortName>
    </alternativeName>
    <alternativeName>
        <fullName evidence="14">Lipid-binding protein</fullName>
    </alternativeName>
</protein>
<keyword evidence="10 14" id="KW-0446">Lipid-binding</keyword>
<dbReference type="GO" id="GO:0045259">
    <property type="term" value="C:proton-transporting ATP synthase complex"/>
    <property type="evidence" value="ECO:0007669"/>
    <property type="project" value="UniProtKB-KW"/>
</dbReference>
<feature type="site" description="Reversibly protonated during proton transport" evidence="14">
    <location>
        <position position="58"/>
    </location>
</feature>
<evidence type="ECO:0000256" key="11">
    <source>
        <dbReference type="ARBA" id="ARBA00023136"/>
    </source>
</evidence>
<dbReference type="GO" id="GO:0005886">
    <property type="term" value="C:plasma membrane"/>
    <property type="evidence" value="ECO:0007669"/>
    <property type="project" value="UniProtKB-SubCell"/>
</dbReference>
<organism evidence="16 17">
    <name type="scientific">Candidatus Scalindua arabica</name>
    <dbReference type="NCBI Taxonomy" id="1127984"/>
    <lineage>
        <taxon>Bacteria</taxon>
        <taxon>Pseudomonadati</taxon>
        <taxon>Planctomycetota</taxon>
        <taxon>Candidatus Brocadiia</taxon>
        <taxon>Candidatus Brocadiales</taxon>
        <taxon>Candidatus Scalinduaceae</taxon>
        <taxon>Candidatus Scalindua</taxon>
    </lineage>
</organism>
<evidence type="ECO:0000256" key="1">
    <source>
        <dbReference type="ARBA" id="ARBA00004651"/>
    </source>
</evidence>
<evidence type="ECO:0000256" key="10">
    <source>
        <dbReference type="ARBA" id="ARBA00023121"/>
    </source>
</evidence>
<evidence type="ECO:0000256" key="3">
    <source>
        <dbReference type="ARBA" id="ARBA00022448"/>
    </source>
</evidence>
<dbReference type="Proteomes" id="UP000722750">
    <property type="component" value="Unassembled WGS sequence"/>
</dbReference>
<dbReference type="CDD" id="cd18121">
    <property type="entry name" value="ATP-synt_Fo_c"/>
    <property type="match status" value="1"/>
</dbReference>
<keyword evidence="5 14" id="KW-0138">CF(0)</keyword>
<keyword evidence="3 14" id="KW-0813">Transport</keyword>
<dbReference type="FunFam" id="1.20.20.10:FF:000002">
    <property type="entry name" value="ATP synthase subunit c"/>
    <property type="match status" value="1"/>
</dbReference>
<keyword evidence="7 14" id="KW-0375">Hydrogen ion transport</keyword>
<dbReference type="GO" id="GO:0033177">
    <property type="term" value="C:proton-transporting two-sector ATPase complex, proton-transporting domain"/>
    <property type="evidence" value="ECO:0007669"/>
    <property type="project" value="InterPro"/>
</dbReference>
<keyword evidence="12 14" id="KW-0066">ATP synthesis</keyword>
<reference evidence="16" key="1">
    <citation type="journal article" date="2021" name="ISME J.">
        <title>Fine-scale metabolic discontinuity in a stratified prokaryote microbiome of a Red Sea deep halocline.</title>
        <authorList>
            <person name="Michoud G."/>
            <person name="Ngugi D.K."/>
            <person name="Barozzi A."/>
            <person name="Merlino G."/>
            <person name="Calleja M.L."/>
            <person name="Delgado-Huertas A."/>
            <person name="Moran X.A.G."/>
            <person name="Daffonchio D."/>
        </authorList>
    </citation>
    <scope>NUCLEOTIDE SEQUENCE</scope>
    <source>
        <strain evidence="16">SuakinDeep_MAG55_1</strain>
    </source>
</reference>
<dbReference type="Pfam" id="PF00137">
    <property type="entry name" value="ATP-synt_C"/>
    <property type="match status" value="1"/>
</dbReference>
<comment type="function">
    <text evidence="14">Key component of the F(0) channel; it plays a direct role in translocation across the membrane. A homomeric c-ring of between 10-14 subunits forms the central stalk rotor element with the F(1) delta and epsilon subunits.</text>
</comment>
<dbReference type="AlphaFoldDB" id="A0A941W4D6"/>
<dbReference type="PROSITE" id="PS00605">
    <property type="entry name" value="ATPASE_C"/>
    <property type="match status" value="1"/>
</dbReference>
<feature type="transmembrane region" description="Helical" evidence="14">
    <location>
        <begin position="47"/>
        <end position="73"/>
    </location>
</feature>
<evidence type="ECO:0000256" key="7">
    <source>
        <dbReference type="ARBA" id="ARBA00022781"/>
    </source>
</evidence>
<dbReference type="HAMAP" id="MF_01396">
    <property type="entry name" value="ATP_synth_c_bact"/>
    <property type="match status" value="1"/>
</dbReference>
<evidence type="ECO:0000256" key="8">
    <source>
        <dbReference type="ARBA" id="ARBA00022989"/>
    </source>
</evidence>
<dbReference type="Gene3D" id="1.20.20.10">
    <property type="entry name" value="F1F0 ATP synthase subunit C"/>
    <property type="match status" value="1"/>
</dbReference>
<keyword evidence="8 14" id="KW-1133">Transmembrane helix</keyword>
<dbReference type="InterPro" id="IPR000454">
    <property type="entry name" value="ATP_synth_F0_csu"/>
</dbReference>
<evidence type="ECO:0000313" key="16">
    <source>
        <dbReference type="EMBL" id="MBS1259182.1"/>
    </source>
</evidence>
<comment type="function">
    <text evidence="13 14">F(1)F(0) ATP synthase produces ATP from ADP in the presence of a proton or sodium gradient. F-type ATPases consist of two structural domains, F(1) containing the extramembraneous catalytic core and F(0) containing the membrane proton channel, linked together by a central stalk and a peripheral stalk. During catalysis, ATP synthesis in the catalytic domain of F(1) is coupled via a rotary mechanism of the central stalk subunits to proton translocation.</text>
</comment>
<dbReference type="InterPro" id="IPR005953">
    <property type="entry name" value="ATP_synth_csu_bac/chlpt"/>
</dbReference>
<keyword evidence="11 14" id="KW-0472">Membrane</keyword>
<feature type="domain" description="V-ATPase proteolipid subunit C-like" evidence="15">
    <location>
        <begin position="9"/>
        <end position="71"/>
    </location>
</feature>
<dbReference type="InterPro" id="IPR002379">
    <property type="entry name" value="ATPase_proteolipid_c-like_dom"/>
</dbReference>
<dbReference type="PRINTS" id="PR00124">
    <property type="entry name" value="ATPASEC"/>
</dbReference>
<comment type="subcellular location">
    <subcellularLocation>
        <location evidence="1 14">Cell membrane</location>
        <topology evidence="1 14">Multi-pass membrane protein</topology>
    </subcellularLocation>
</comment>
<dbReference type="NCBIfam" id="TIGR01260">
    <property type="entry name" value="ATP_synt_c"/>
    <property type="match status" value="1"/>
</dbReference>
<dbReference type="GO" id="GO:0046933">
    <property type="term" value="F:proton-transporting ATP synthase activity, rotational mechanism"/>
    <property type="evidence" value="ECO:0007669"/>
    <property type="project" value="UniProtKB-UniRule"/>
</dbReference>
<gene>
    <name evidence="14" type="primary">atpE</name>
    <name evidence="16" type="ORF">MAG551_02249</name>
</gene>
<evidence type="ECO:0000256" key="13">
    <source>
        <dbReference type="ARBA" id="ARBA00025198"/>
    </source>
</evidence>
<dbReference type="EMBL" id="JAANXD010000084">
    <property type="protein sequence ID" value="MBS1259182.1"/>
    <property type="molecule type" value="Genomic_DNA"/>
</dbReference>
<evidence type="ECO:0000256" key="2">
    <source>
        <dbReference type="ARBA" id="ARBA00006704"/>
    </source>
</evidence>
<keyword evidence="9 14" id="KW-0406">Ion transport</keyword>
<sequence>MIYFAGLAIGVALLAFASLGCGIGQGIAVSGAATAIARQPELFGKIQIIMFIGLGFIEALAIYSLVLSFILMGRLPETAEVMKILGAH</sequence>
<comment type="caution">
    <text evidence="14">Lacks conserved residue(s) required for the propagation of feature annotation.</text>
</comment>
<proteinExistence type="inferred from homology"/>
<evidence type="ECO:0000313" key="17">
    <source>
        <dbReference type="Proteomes" id="UP000722750"/>
    </source>
</evidence>
<accession>A0A941W4D6</accession>
<evidence type="ECO:0000256" key="4">
    <source>
        <dbReference type="ARBA" id="ARBA00022475"/>
    </source>
</evidence>
<dbReference type="InterPro" id="IPR020537">
    <property type="entry name" value="ATP_synth_F0_csu_DDCD_BS"/>
</dbReference>
<dbReference type="SUPFAM" id="SSF81333">
    <property type="entry name" value="F1F0 ATP synthase subunit C"/>
    <property type="match status" value="1"/>
</dbReference>
<evidence type="ECO:0000256" key="6">
    <source>
        <dbReference type="ARBA" id="ARBA00022692"/>
    </source>
</evidence>
<evidence type="ECO:0000256" key="5">
    <source>
        <dbReference type="ARBA" id="ARBA00022547"/>
    </source>
</evidence>
<keyword evidence="6 14" id="KW-0812">Transmembrane</keyword>
<dbReference type="InterPro" id="IPR035921">
    <property type="entry name" value="F/V-ATP_Csub_sf"/>
</dbReference>
<comment type="caution">
    <text evidence="16">The sequence shown here is derived from an EMBL/GenBank/DDBJ whole genome shotgun (WGS) entry which is preliminary data.</text>
</comment>
<comment type="similarity">
    <text evidence="2 14">Belongs to the ATPase C chain family.</text>
</comment>
<evidence type="ECO:0000259" key="15">
    <source>
        <dbReference type="Pfam" id="PF00137"/>
    </source>
</evidence>
<dbReference type="GO" id="GO:0008289">
    <property type="term" value="F:lipid binding"/>
    <property type="evidence" value="ECO:0007669"/>
    <property type="project" value="UniProtKB-KW"/>
</dbReference>
<keyword evidence="4 14" id="KW-1003">Cell membrane</keyword>
<dbReference type="InterPro" id="IPR038662">
    <property type="entry name" value="ATP_synth_F0_csu_sf"/>
</dbReference>
<evidence type="ECO:0000256" key="9">
    <source>
        <dbReference type="ARBA" id="ARBA00023065"/>
    </source>
</evidence>